<evidence type="ECO:0000313" key="3">
    <source>
        <dbReference type="Proteomes" id="UP000509367"/>
    </source>
</evidence>
<proteinExistence type="predicted"/>
<dbReference type="InterPro" id="IPR038695">
    <property type="entry name" value="Saro_0823-like_sf"/>
</dbReference>
<feature type="signal peptide" evidence="1">
    <location>
        <begin position="1"/>
        <end position="27"/>
    </location>
</feature>
<dbReference type="KEGG" id="orm:HTY61_06095"/>
<dbReference type="Proteomes" id="UP000509367">
    <property type="component" value="Chromosome"/>
</dbReference>
<evidence type="ECO:0000256" key="1">
    <source>
        <dbReference type="SAM" id="SignalP"/>
    </source>
</evidence>
<dbReference type="InterPro" id="IPR003795">
    <property type="entry name" value="DUF192"/>
</dbReference>
<dbReference type="PANTHER" id="PTHR37953:SF1">
    <property type="entry name" value="UPF0127 PROTEIN MJ1496"/>
    <property type="match status" value="1"/>
</dbReference>
<protein>
    <submittedName>
        <fullName evidence="2">DUF192 domain-containing protein</fullName>
    </submittedName>
</protein>
<keyword evidence="1" id="KW-0732">Signal</keyword>
<dbReference type="Gene3D" id="2.60.120.1140">
    <property type="entry name" value="Protein of unknown function DUF192"/>
    <property type="match status" value="1"/>
</dbReference>
<dbReference type="PANTHER" id="PTHR37953">
    <property type="entry name" value="UPF0127 PROTEIN MJ1496"/>
    <property type="match status" value="1"/>
</dbReference>
<accession>A0A6N1VAM8</accession>
<keyword evidence="3" id="KW-1185">Reference proteome</keyword>
<dbReference type="RefSeq" id="WP_175275957.1">
    <property type="nucleotide sequence ID" value="NZ_CP054836.1"/>
</dbReference>
<name>A0A6N1VAM8_9HYPH</name>
<reference evidence="2 3" key="1">
    <citation type="submission" date="2020-06" db="EMBL/GenBank/DDBJ databases">
        <title>Oricola thermophila sp. nov. isolated from a tidal sediments.</title>
        <authorList>
            <person name="Kwon K.K."/>
            <person name="Yang S.-H."/>
            <person name="Park M.-J."/>
        </authorList>
    </citation>
    <scope>NUCLEOTIDE SEQUENCE [LARGE SCALE GENOMIC DNA]</scope>
    <source>
        <strain evidence="2 3">MEBiC13590</strain>
    </source>
</reference>
<evidence type="ECO:0000313" key="2">
    <source>
        <dbReference type="EMBL" id="QKV18061.1"/>
    </source>
</evidence>
<feature type="chain" id="PRO_5026709461" evidence="1">
    <location>
        <begin position="28"/>
        <end position="165"/>
    </location>
</feature>
<dbReference type="EMBL" id="CP054836">
    <property type="protein sequence ID" value="QKV18061.1"/>
    <property type="molecule type" value="Genomic_DNA"/>
</dbReference>
<dbReference type="Pfam" id="PF02643">
    <property type="entry name" value="DUF192"/>
    <property type="match status" value="1"/>
</dbReference>
<dbReference type="AlphaFoldDB" id="A0A6N1VAM8"/>
<gene>
    <name evidence="2" type="ORF">HTY61_06095</name>
</gene>
<sequence>MNKIATVIIAALVAGALPSLPMTPAAAQEAPMLLPVDETPLSIRRDGREVARFDIEIADDREERARGLMFRTEFPDDRAMLFVFERTRDVSFWMHNTPRSLDMLFVRENGVVATIARNTTPFSRTPVPSGEPVRYVLEINAGMADSLGILPGDRLVHPIISVTGE</sequence>
<organism evidence="2 3">
    <name type="scientific">Oricola thermophila</name>
    <dbReference type="NCBI Taxonomy" id="2742145"/>
    <lineage>
        <taxon>Bacteria</taxon>
        <taxon>Pseudomonadati</taxon>
        <taxon>Pseudomonadota</taxon>
        <taxon>Alphaproteobacteria</taxon>
        <taxon>Hyphomicrobiales</taxon>
        <taxon>Ahrensiaceae</taxon>
        <taxon>Oricola</taxon>
    </lineage>
</organism>